<dbReference type="Pfam" id="PF00126">
    <property type="entry name" value="HTH_1"/>
    <property type="match status" value="1"/>
</dbReference>
<organism evidence="6 7">
    <name type="scientific">Ruegeria atlantica</name>
    <dbReference type="NCBI Taxonomy" id="81569"/>
    <lineage>
        <taxon>Bacteria</taxon>
        <taxon>Pseudomonadati</taxon>
        <taxon>Pseudomonadota</taxon>
        <taxon>Alphaproteobacteria</taxon>
        <taxon>Rhodobacterales</taxon>
        <taxon>Roseobacteraceae</taxon>
        <taxon>Ruegeria</taxon>
    </lineage>
</organism>
<dbReference type="InterPro" id="IPR005119">
    <property type="entry name" value="LysR_subst-bd"/>
</dbReference>
<dbReference type="AlphaFoldDB" id="A0A0P1E1Z8"/>
<dbReference type="Gene3D" id="3.40.190.10">
    <property type="entry name" value="Periplasmic binding protein-like II"/>
    <property type="match status" value="2"/>
</dbReference>
<keyword evidence="2" id="KW-0805">Transcription regulation</keyword>
<sequence length="304" mass="33783">MVEITLKQCRYFRAVAQTGGIASAAQLVSISQPAVAQAIAKLETQTGLVLFRRLHARGMELTAQGVEFLRYAEQMLVYADKMDVAVADIAAHRMGTLRIGCFQSIAPFYLSHILSVFPRHMPGVVLDVDELLQEDLIIALGRNEIDLAILYDLGIDETLFRIRPLATADLYLIVPPNHRLSKRASMSIREIDGEEFVLFDAPQSRDYFLSIFAEFDIAPKITFRSSSIESVRCNVANGLGVSLLSMKPADNKTYDGGRVVPIKLSDSIPPMRIVIASHMDAPENLLADRFTGICRSLFQDRKIP</sequence>
<evidence type="ECO:0000256" key="1">
    <source>
        <dbReference type="ARBA" id="ARBA00009437"/>
    </source>
</evidence>
<evidence type="ECO:0000256" key="4">
    <source>
        <dbReference type="ARBA" id="ARBA00023163"/>
    </source>
</evidence>
<dbReference type="Gene3D" id="1.10.10.10">
    <property type="entry name" value="Winged helix-like DNA-binding domain superfamily/Winged helix DNA-binding domain"/>
    <property type="match status" value="1"/>
</dbReference>
<dbReference type="PRINTS" id="PR00039">
    <property type="entry name" value="HTHLYSR"/>
</dbReference>
<dbReference type="Pfam" id="PF03466">
    <property type="entry name" value="LysR_substrate"/>
    <property type="match status" value="1"/>
</dbReference>
<dbReference type="GO" id="GO:0003677">
    <property type="term" value="F:DNA binding"/>
    <property type="evidence" value="ECO:0007669"/>
    <property type="project" value="UniProtKB-KW"/>
</dbReference>
<evidence type="ECO:0000259" key="5">
    <source>
        <dbReference type="PROSITE" id="PS50931"/>
    </source>
</evidence>
<keyword evidence="3" id="KW-0238">DNA-binding</keyword>
<protein>
    <submittedName>
        <fullName evidence="6">HTH-type transcriptional regulator GltC</fullName>
    </submittedName>
</protein>
<evidence type="ECO:0000256" key="2">
    <source>
        <dbReference type="ARBA" id="ARBA00023015"/>
    </source>
</evidence>
<dbReference type="SUPFAM" id="SSF53850">
    <property type="entry name" value="Periplasmic binding protein-like II"/>
    <property type="match status" value="1"/>
</dbReference>
<proteinExistence type="inferred from homology"/>
<evidence type="ECO:0000256" key="3">
    <source>
        <dbReference type="ARBA" id="ARBA00023125"/>
    </source>
</evidence>
<keyword evidence="4" id="KW-0804">Transcription</keyword>
<dbReference type="EMBL" id="CYPS01000020">
    <property type="protein sequence ID" value="CUH42349.1"/>
    <property type="molecule type" value="Genomic_DNA"/>
</dbReference>
<dbReference type="RefSeq" id="WP_058272429.1">
    <property type="nucleotide sequence ID" value="NZ_CYPS01000020.1"/>
</dbReference>
<dbReference type="PANTHER" id="PTHR30346:SF0">
    <property type="entry name" value="HCA OPERON TRANSCRIPTIONAL ACTIVATOR HCAR"/>
    <property type="match status" value="1"/>
</dbReference>
<dbReference type="PANTHER" id="PTHR30346">
    <property type="entry name" value="TRANSCRIPTIONAL DUAL REGULATOR HCAR-RELATED"/>
    <property type="match status" value="1"/>
</dbReference>
<keyword evidence="7" id="KW-1185">Reference proteome</keyword>
<evidence type="ECO:0000313" key="7">
    <source>
        <dbReference type="Proteomes" id="UP000050786"/>
    </source>
</evidence>
<comment type="similarity">
    <text evidence="1">Belongs to the LysR transcriptional regulatory family.</text>
</comment>
<dbReference type="SUPFAM" id="SSF46785">
    <property type="entry name" value="Winged helix' DNA-binding domain"/>
    <property type="match status" value="1"/>
</dbReference>
<dbReference type="Proteomes" id="UP000050786">
    <property type="component" value="Unassembled WGS sequence"/>
</dbReference>
<dbReference type="GO" id="GO:0003700">
    <property type="term" value="F:DNA-binding transcription factor activity"/>
    <property type="evidence" value="ECO:0007669"/>
    <property type="project" value="InterPro"/>
</dbReference>
<feature type="domain" description="HTH lysR-type" evidence="5">
    <location>
        <begin position="4"/>
        <end position="62"/>
    </location>
</feature>
<dbReference type="InterPro" id="IPR036390">
    <property type="entry name" value="WH_DNA-bd_sf"/>
</dbReference>
<accession>A0A0P1E1Z8</accession>
<name>A0A0P1E1Z8_9RHOB</name>
<dbReference type="InterPro" id="IPR036388">
    <property type="entry name" value="WH-like_DNA-bd_sf"/>
</dbReference>
<gene>
    <name evidence="6" type="primary">gltC_1</name>
    <name evidence="6" type="ORF">RUM4293_01237</name>
</gene>
<evidence type="ECO:0000313" key="6">
    <source>
        <dbReference type="EMBL" id="CUH42349.1"/>
    </source>
</evidence>
<dbReference type="GO" id="GO:0032993">
    <property type="term" value="C:protein-DNA complex"/>
    <property type="evidence" value="ECO:0007669"/>
    <property type="project" value="TreeGrafter"/>
</dbReference>
<dbReference type="PROSITE" id="PS50931">
    <property type="entry name" value="HTH_LYSR"/>
    <property type="match status" value="1"/>
</dbReference>
<dbReference type="InterPro" id="IPR000847">
    <property type="entry name" value="LysR_HTH_N"/>
</dbReference>
<reference evidence="7" key="1">
    <citation type="submission" date="2015-09" db="EMBL/GenBank/DDBJ databases">
        <authorList>
            <person name="Rodrigo-Torres L."/>
            <person name="Arahal D.R."/>
        </authorList>
    </citation>
    <scope>NUCLEOTIDE SEQUENCE [LARGE SCALE GENOMIC DNA]</scope>
    <source>
        <strain evidence="7">CECT 4293</strain>
    </source>
</reference>